<dbReference type="AlphaFoldDB" id="A0A377J8J4"/>
<protein>
    <submittedName>
        <fullName evidence="1">Uncharacterized protein</fullName>
    </submittedName>
</protein>
<evidence type="ECO:0000313" key="2">
    <source>
        <dbReference type="Proteomes" id="UP000254512"/>
    </source>
</evidence>
<dbReference type="Proteomes" id="UP000254512">
    <property type="component" value="Unassembled WGS sequence"/>
</dbReference>
<sequence>MSAITITVDGGEVSVRYEEKTSENIEKRLLLHFIKPVISFLCE</sequence>
<proteinExistence type="predicted"/>
<evidence type="ECO:0000313" key="1">
    <source>
        <dbReference type="EMBL" id="STO98971.1"/>
    </source>
</evidence>
<name>A0A377J8J4_GRIHO</name>
<gene>
    <name evidence="1" type="ORF">NCTC11645_03768</name>
</gene>
<accession>A0A377J8J4</accession>
<reference evidence="1 2" key="1">
    <citation type="submission" date="2018-06" db="EMBL/GenBank/DDBJ databases">
        <authorList>
            <consortium name="Pathogen Informatics"/>
            <person name="Doyle S."/>
        </authorList>
    </citation>
    <scope>NUCLEOTIDE SEQUENCE [LARGE SCALE GENOMIC DNA]</scope>
    <source>
        <strain evidence="1 2">NCTC11645</strain>
    </source>
</reference>
<organism evidence="1 2">
    <name type="scientific">Grimontia hollisae</name>
    <name type="common">Vibrio hollisae</name>
    <dbReference type="NCBI Taxonomy" id="673"/>
    <lineage>
        <taxon>Bacteria</taxon>
        <taxon>Pseudomonadati</taxon>
        <taxon>Pseudomonadota</taxon>
        <taxon>Gammaproteobacteria</taxon>
        <taxon>Vibrionales</taxon>
        <taxon>Vibrionaceae</taxon>
        <taxon>Grimontia</taxon>
    </lineage>
</organism>
<dbReference type="EMBL" id="UGHD01000004">
    <property type="protein sequence ID" value="STO98971.1"/>
    <property type="molecule type" value="Genomic_DNA"/>
</dbReference>